<accession>A0A918ZTX9</accession>
<reference evidence="2" key="2">
    <citation type="submission" date="2020-09" db="EMBL/GenBank/DDBJ databases">
        <authorList>
            <person name="Sun Q."/>
            <person name="Ohkuma M."/>
        </authorList>
    </citation>
    <scope>NUCLEOTIDE SEQUENCE</scope>
    <source>
        <strain evidence="2">JCM 3302</strain>
    </source>
</reference>
<protein>
    <submittedName>
        <fullName evidence="2">Uncharacterized protein</fullName>
    </submittedName>
</protein>
<evidence type="ECO:0000313" key="2">
    <source>
        <dbReference type="EMBL" id="GHE68503.1"/>
    </source>
</evidence>
<dbReference type="AlphaFoldDB" id="A0A918ZTX9"/>
<keyword evidence="3" id="KW-1185">Reference proteome</keyword>
<sequence>MWPGKPAGARNGRPNGPALPPAPGPPPGCAARTDRLRSQVGTGKLYQPTATSSHWGALWEMKEDWPATSSYGKP</sequence>
<gene>
    <name evidence="2" type="ORF">GCM10014715_22750</name>
</gene>
<name>A0A918ZTX9_9ACTN</name>
<evidence type="ECO:0000256" key="1">
    <source>
        <dbReference type="SAM" id="MobiDB-lite"/>
    </source>
</evidence>
<evidence type="ECO:0000313" key="3">
    <source>
        <dbReference type="Proteomes" id="UP000641386"/>
    </source>
</evidence>
<comment type="caution">
    <text evidence="2">The sequence shown here is derived from an EMBL/GenBank/DDBJ whole genome shotgun (WGS) entry which is preliminary data.</text>
</comment>
<feature type="region of interest" description="Disordered" evidence="1">
    <location>
        <begin position="1"/>
        <end position="33"/>
    </location>
</feature>
<organism evidence="2 3">
    <name type="scientific">Streptomyces spiralis</name>
    <dbReference type="NCBI Taxonomy" id="66376"/>
    <lineage>
        <taxon>Bacteria</taxon>
        <taxon>Bacillati</taxon>
        <taxon>Actinomycetota</taxon>
        <taxon>Actinomycetes</taxon>
        <taxon>Kitasatosporales</taxon>
        <taxon>Streptomycetaceae</taxon>
        <taxon>Streptomyces</taxon>
    </lineage>
</organism>
<proteinExistence type="predicted"/>
<reference evidence="2" key="1">
    <citation type="journal article" date="2014" name="Int. J. Syst. Evol. Microbiol.">
        <title>Complete genome sequence of Corynebacterium casei LMG S-19264T (=DSM 44701T), isolated from a smear-ripened cheese.</title>
        <authorList>
            <consortium name="US DOE Joint Genome Institute (JGI-PGF)"/>
            <person name="Walter F."/>
            <person name="Albersmeier A."/>
            <person name="Kalinowski J."/>
            <person name="Ruckert C."/>
        </authorList>
    </citation>
    <scope>NUCLEOTIDE SEQUENCE</scope>
    <source>
        <strain evidence="2">JCM 3302</strain>
    </source>
</reference>
<feature type="compositionally biased region" description="Pro residues" evidence="1">
    <location>
        <begin position="17"/>
        <end position="28"/>
    </location>
</feature>
<dbReference type="EMBL" id="BNBC01000008">
    <property type="protein sequence ID" value="GHE68503.1"/>
    <property type="molecule type" value="Genomic_DNA"/>
</dbReference>
<dbReference type="Proteomes" id="UP000641386">
    <property type="component" value="Unassembled WGS sequence"/>
</dbReference>